<dbReference type="InterPro" id="IPR050428">
    <property type="entry name" value="TCS_sensor_his_kinase"/>
</dbReference>
<name>A0ABW5YFA1_9SPHI</name>
<dbReference type="Pfam" id="PF00512">
    <property type="entry name" value="HisKA"/>
    <property type="match status" value="1"/>
</dbReference>
<evidence type="ECO:0000259" key="9">
    <source>
        <dbReference type="PROSITE" id="PS50109"/>
    </source>
</evidence>
<protein>
    <recommendedName>
        <fullName evidence="2">histidine kinase</fullName>
        <ecNumber evidence="2">2.7.13.3</ecNumber>
    </recommendedName>
</protein>
<feature type="transmembrane region" description="Helical" evidence="8">
    <location>
        <begin position="128"/>
        <end position="149"/>
    </location>
</feature>
<accession>A0ABW5YFA1</accession>
<dbReference type="Pfam" id="PF02518">
    <property type="entry name" value="HATPase_c"/>
    <property type="match status" value="1"/>
</dbReference>
<keyword evidence="3" id="KW-0597">Phosphoprotein</keyword>
<evidence type="ECO:0000256" key="6">
    <source>
        <dbReference type="ARBA" id="ARBA00022777"/>
    </source>
</evidence>
<keyword evidence="5 8" id="KW-0812">Transmembrane</keyword>
<dbReference type="SMART" id="SM00387">
    <property type="entry name" value="HATPase_c"/>
    <property type="match status" value="1"/>
</dbReference>
<feature type="domain" description="Histidine kinase" evidence="9">
    <location>
        <begin position="217"/>
        <end position="415"/>
    </location>
</feature>
<comment type="catalytic activity">
    <reaction evidence="1">
        <text>ATP + protein L-histidine = ADP + protein N-phospho-L-histidine.</text>
        <dbReference type="EC" id="2.7.13.3"/>
    </reaction>
</comment>
<dbReference type="EC" id="2.7.13.3" evidence="2"/>
<feature type="transmembrane region" description="Helical" evidence="8">
    <location>
        <begin position="12"/>
        <end position="35"/>
    </location>
</feature>
<evidence type="ECO:0000256" key="4">
    <source>
        <dbReference type="ARBA" id="ARBA00022679"/>
    </source>
</evidence>
<evidence type="ECO:0000256" key="2">
    <source>
        <dbReference type="ARBA" id="ARBA00012438"/>
    </source>
</evidence>
<dbReference type="PROSITE" id="PS50109">
    <property type="entry name" value="HIS_KIN"/>
    <property type="match status" value="1"/>
</dbReference>
<dbReference type="SUPFAM" id="SSF55874">
    <property type="entry name" value="ATPase domain of HSP90 chaperone/DNA topoisomerase II/histidine kinase"/>
    <property type="match status" value="1"/>
</dbReference>
<dbReference type="Gene3D" id="3.30.565.10">
    <property type="entry name" value="Histidine kinase-like ATPase, C-terminal domain"/>
    <property type="match status" value="1"/>
</dbReference>
<dbReference type="PANTHER" id="PTHR45436">
    <property type="entry name" value="SENSOR HISTIDINE KINASE YKOH"/>
    <property type="match status" value="1"/>
</dbReference>
<dbReference type="PANTHER" id="PTHR45436:SF5">
    <property type="entry name" value="SENSOR HISTIDINE KINASE TRCS"/>
    <property type="match status" value="1"/>
</dbReference>
<reference evidence="11" key="1">
    <citation type="journal article" date="2019" name="Int. J. Syst. Evol. Microbiol.">
        <title>The Global Catalogue of Microorganisms (GCM) 10K type strain sequencing project: providing services to taxonomists for standard genome sequencing and annotation.</title>
        <authorList>
            <consortium name="The Broad Institute Genomics Platform"/>
            <consortium name="The Broad Institute Genome Sequencing Center for Infectious Disease"/>
            <person name="Wu L."/>
            <person name="Ma J."/>
        </authorList>
    </citation>
    <scope>NUCLEOTIDE SEQUENCE [LARGE SCALE GENOMIC DNA]</scope>
    <source>
        <strain evidence="11">KCTC 22437</strain>
    </source>
</reference>
<dbReference type="EMBL" id="JBHUPD010000003">
    <property type="protein sequence ID" value="MFD2874002.1"/>
    <property type="molecule type" value="Genomic_DNA"/>
</dbReference>
<dbReference type="InterPro" id="IPR036890">
    <property type="entry name" value="HATPase_C_sf"/>
</dbReference>
<dbReference type="InterPro" id="IPR003594">
    <property type="entry name" value="HATPase_dom"/>
</dbReference>
<organism evidence="10 11">
    <name type="scientific">Mucilaginibacter ximonensis</name>
    <dbReference type="NCBI Taxonomy" id="538021"/>
    <lineage>
        <taxon>Bacteria</taxon>
        <taxon>Pseudomonadati</taxon>
        <taxon>Bacteroidota</taxon>
        <taxon>Sphingobacteriia</taxon>
        <taxon>Sphingobacteriales</taxon>
        <taxon>Sphingobacteriaceae</taxon>
        <taxon>Mucilaginibacter</taxon>
    </lineage>
</organism>
<dbReference type="InterPro" id="IPR003661">
    <property type="entry name" value="HisK_dim/P_dom"/>
</dbReference>
<dbReference type="InterPro" id="IPR036097">
    <property type="entry name" value="HisK_dim/P_sf"/>
</dbReference>
<keyword evidence="4" id="KW-0808">Transferase</keyword>
<dbReference type="Proteomes" id="UP001597557">
    <property type="component" value="Unassembled WGS sequence"/>
</dbReference>
<keyword evidence="8" id="KW-0472">Membrane</keyword>
<evidence type="ECO:0000256" key="7">
    <source>
        <dbReference type="ARBA" id="ARBA00022989"/>
    </source>
</evidence>
<gene>
    <name evidence="10" type="ORF">ACFS5N_16085</name>
</gene>
<dbReference type="SMART" id="SM00388">
    <property type="entry name" value="HisKA"/>
    <property type="match status" value="1"/>
</dbReference>
<keyword evidence="7 8" id="KW-1133">Transmembrane helix</keyword>
<evidence type="ECO:0000256" key="1">
    <source>
        <dbReference type="ARBA" id="ARBA00000085"/>
    </source>
</evidence>
<dbReference type="CDD" id="cd00082">
    <property type="entry name" value="HisKA"/>
    <property type="match status" value="1"/>
</dbReference>
<dbReference type="InterPro" id="IPR005467">
    <property type="entry name" value="His_kinase_dom"/>
</dbReference>
<dbReference type="GO" id="GO:0016301">
    <property type="term" value="F:kinase activity"/>
    <property type="evidence" value="ECO:0007669"/>
    <property type="project" value="UniProtKB-KW"/>
</dbReference>
<dbReference type="SUPFAM" id="SSF47384">
    <property type="entry name" value="Homodimeric domain of signal transducing histidine kinase"/>
    <property type="match status" value="1"/>
</dbReference>
<comment type="caution">
    <text evidence="10">The sequence shown here is derived from an EMBL/GenBank/DDBJ whole genome shotgun (WGS) entry which is preliminary data.</text>
</comment>
<evidence type="ECO:0000256" key="8">
    <source>
        <dbReference type="SAM" id="Phobius"/>
    </source>
</evidence>
<dbReference type="RefSeq" id="WP_377187826.1">
    <property type="nucleotide sequence ID" value="NZ_JBHUPD010000003.1"/>
</dbReference>
<evidence type="ECO:0000313" key="10">
    <source>
        <dbReference type="EMBL" id="MFD2874002.1"/>
    </source>
</evidence>
<evidence type="ECO:0000256" key="5">
    <source>
        <dbReference type="ARBA" id="ARBA00022692"/>
    </source>
</evidence>
<evidence type="ECO:0000313" key="11">
    <source>
        <dbReference type="Proteomes" id="UP001597557"/>
    </source>
</evidence>
<evidence type="ECO:0000256" key="3">
    <source>
        <dbReference type="ARBA" id="ARBA00022553"/>
    </source>
</evidence>
<keyword evidence="11" id="KW-1185">Reference proteome</keyword>
<proteinExistence type="predicted"/>
<sequence>MIKLSARYNKATLVITIVVLLITGAVYYALINYIVNKQLDRDLIEELTEIRDFVKQNKHLPQQLDFEGDQTAFTPTTRQESSITFYDTPYYKRNNKTEAGRAVKAFITLHGKNYVATVTISKEGSENIAQLIIGVTILLTAVLIIILALTNRYIFSGIWQPFYDILQELKAFNIADSENIKTNSSNIEEFRELNDAVATMSTRVKTDYQNLKTFAENASHEMLTPIAVINSKLDTLIQDEQLRDEQFAQISHIYAATNKLSRLNQSLLLLVKIDNHLINEVSTFNLKNVIVQKERQLQELVQSKGITLIDLLDDKEITASQYLIEILINNLFNNAIKHNVTKGQLYIRLSKRELVFENSGSAALNDAEIFERFKRGSNSDGTGLGLTIAKNICAQYGYQLTYRFENQMHRFSVIF</sequence>
<dbReference type="Gene3D" id="1.10.287.130">
    <property type="match status" value="1"/>
</dbReference>
<keyword evidence="6 10" id="KW-0418">Kinase</keyword>